<accession>A0A9P5X9K8</accession>
<feature type="compositionally biased region" description="Polar residues" evidence="1">
    <location>
        <begin position="272"/>
        <end position="290"/>
    </location>
</feature>
<organism evidence="4 5">
    <name type="scientific">Macrolepiota fuliginosa MF-IS2</name>
    <dbReference type="NCBI Taxonomy" id="1400762"/>
    <lineage>
        <taxon>Eukaryota</taxon>
        <taxon>Fungi</taxon>
        <taxon>Dikarya</taxon>
        <taxon>Basidiomycota</taxon>
        <taxon>Agaricomycotina</taxon>
        <taxon>Agaricomycetes</taxon>
        <taxon>Agaricomycetidae</taxon>
        <taxon>Agaricales</taxon>
        <taxon>Agaricineae</taxon>
        <taxon>Agaricaceae</taxon>
        <taxon>Macrolepiota</taxon>
    </lineage>
</organism>
<feature type="region of interest" description="Disordered" evidence="1">
    <location>
        <begin position="270"/>
        <end position="290"/>
    </location>
</feature>
<feature type="transmembrane region" description="Helical" evidence="2">
    <location>
        <begin position="108"/>
        <end position="127"/>
    </location>
</feature>
<dbReference type="EMBL" id="MU151236">
    <property type="protein sequence ID" value="KAF9446625.1"/>
    <property type="molecule type" value="Genomic_DNA"/>
</dbReference>
<sequence length="290" mass="32085">MLHNVLHFVAISVLYYDHLVTSRHEIEYVWRRPKSHSSYYFFLNRYFSFFGNLAVSILGFMDLPTQASFSCKRYNTFRQLLLVVTQVLICYFLTLRIYALYECSIRILLYMVGSGAVLAAIACWSLFGQKSTPGAVGSGCHIGLAGAWEALFAYDSMIFGLTLYKTWSTRGRRYWYGSSGGGSVPLLVTVVLRDGAVIALANLSNILSFYPFFRGALSTLASSISVTLMSRLMLNLHETAKLGIFSTQYMTHGTGRGSGAVPSLARIDEESGSNGMLSSDIPSSSGHRTL</sequence>
<dbReference type="Pfam" id="PF20151">
    <property type="entry name" value="DUF6533"/>
    <property type="match status" value="1"/>
</dbReference>
<keyword evidence="2" id="KW-0472">Membrane</keyword>
<dbReference type="AlphaFoldDB" id="A0A9P5X9K8"/>
<feature type="domain" description="DUF6533" evidence="3">
    <location>
        <begin position="6"/>
        <end position="49"/>
    </location>
</feature>
<feature type="transmembrane region" description="Helical" evidence="2">
    <location>
        <begin position="80"/>
        <end position="101"/>
    </location>
</feature>
<protein>
    <recommendedName>
        <fullName evidence="3">DUF6533 domain-containing protein</fullName>
    </recommendedName>
</protein>
<dbReference type="InterPro" id="IPR045340">
    <property type="entry name" value="DUF6533"/>
</dbReference>
<keyword evidence="2" id="KW-1133">Transmembrane helix</keyword>
<evidence type="ECO:0000259" key="3">
    <source>
        <dbReference type="Pfam" id="PF20151"/>
    </source>
</evidence>
<evidence type="ECO:0000313" key="4">
    <source>
        <dbReference type="EMBL" id="KAF9446625.1"/>
    </source>
</evidence>
<reference evidence="4" key="1">
    <citation type="submission" date="2020-11" db="EMBL/GenBank/DDBJ databases">
        <authorList>
            <consortium name="DOE Joint Genome Institute"/>
            <person name="Ahrendt S."/>
            <person name="Riley R."/>
            <person name="Andreopoulos W."/>
            <person name="Labutti K."/>
            <person name="Pangilinan J."/>
            <person name="Ruiz-Duenas F.J."/>
            <person name="Barrasa J.M."/>
            <person name="Sanchez-Garcia M."/>
            <person name="Camarero S."/>
            <person name="Miyauchi S."/>
            <person name="Serrano A."/>
            <person name="Linde D."/>
            <person name="Babiker R."/>
            <person name="Drula E."/>
            <person name="Ayuso-Fernandez I."/>
            <person name="Pacheco R."/>
            <person name="Padilla G."/>
            <person name="Ferreira P."/>
            <person name="Barriuso J."/>
            <person name="Kellner H."/>
            <person name="Castanera R."/>
            <person name="Alfaro M."/>
            <person name="Ramirez L."/>
            <person name="Pisabarro A.G."/>
            <person name="Kuo A."/>
            <person name="Tritt A."/>
            <person name="Lipzen A."/>
            <person name="He G."/>
            <person name="Yan M."/>
            <person name="Ng V."/>
            <person name="Cullen D."/>
            <person name="Martin F."/>
            <person name="Rosso M.-N."/>
            <person name="Henrissat B."/>
            <person name="Hibbett D."/>
            <person name="Martinez A.T."/>
            <person name="Grigoriev I.V."/>
        </authorList>
    </citation>
    <scope>NUCLEOTIDE SEQUENCE</scope>
    <source>
        <strain evidence="4">MF-IS2</strain>
    </source>
</reference>
<evidence type="ECO:0000256" key="1">
    <source>
        <dbReference type="SAM" id="MobiDB-lite"/>
    </source>
</evidence>
<comment type="caution">
    <text evidence="4">The sequence shown here is derived from an EMBL/GenBank/DDBJ whole genome shotgun (WGS) entry which is preliminary data.</text>
</comment>
<feature type="transmembrane region" description="Helical" evidence="2">
    <location>
        <begin position="39"/>
        <end position="60"/>
    </location>
</feature>
<keyword evidence="2" id="KW-0812">Transmembrane</keyword>
<keyword evidence="5" id="KW-1185">Reference proteome</keyword>
<evidence type="ECO:0000256" key="2">
    <source>
        <dbReference type="SAM" id="Phobius"/>
    </source>
</evidence>
<dbReference type="Proteomes" id="UP000807342">
    <property type="component" value="Unassembled WGS sequence"/>
</dbReference>
<dbReference type="OrthoDB" id="2686513at2759"/>
<gene>
    <name evidence="4" type="ORF">P691DRAFT_794253</name>
</gene>
<feature type="transmembrane region" description="Helical" evidence="2">
    <location>
        <begin position="174"/>
        <end position="192"/>
    </location>
</feature>
<feature type="transmembrane region" description="Helical" evidence="2">
    <location>
        <begin position="212"/>
        <end position="234"/>
    </location>
</feature>
<proteinExistence type="predicted"/>
<feature type="transmembrane region" description="Helical" evidence="2">
    <location>
        <begin position="147"/>
        <end position="167"/>
    </location>
</feature>
<evidence type="ECO:0000313" key="5">
    <source>
        <dbReference type="Proteomes" id="UP000807342"/>
    </source>
</evidence>
<name>A0A9P5X9K8_9AGAR</name>